<organism evidence="4 5">
    <name type="scientific">Deferribacter autotrophicus</name>
    <dbReference type="NCBI Taxonomy" id="500465"/>
    <lineage>
        <taxon>Bacteria</taxon>
        <taxon>Pseudomonadati</taxon>
        <taxon>Deferribacterota</taxon>
        <taxon>Deferribacteres</taxon>
        <taxon>Deferribacterales</taxon>
        <taxon>Deferribacteraceae</taxon>
        <taxon>Deferribacter</taxon>
    </lineage>
</organism>
<evidence type="ECO:0000313" key="4">
    <source>
        <dbReference type="EMBL" id="KAA0258329.1"/>
    </source>
</evidence>
<dbReference type="PANTHER" id="PTHR34477:SF5">
    <property type="entry name" value="BSL5627 PROTEIN"/>
    <property type="match status" value="1"/>
</dbReference>
<dbReference type="PROSITE" id="PS50164">
    <property type="entry name" value="GIY_YIG"/>
    <property type="match status" value="1"/>
</dbReference>
<keyword evidence="2" id="KW-0472">Membrane</keyword>
<keyword evidence="5" id="KW-1185">Reference proteome</keyword>
<proteinExistence type="inferred from homology"/>
<evidence type="ECO:0000256" key="1">
    <source>
        <dbReference type="ARBA" id="ARBA00007435"/>
    </source>
</evidence>
<dbReference type="EMBL" id="VFJB01000004">
    <property type="protein sequence ID" value="KAA0258329.1"/>
    <property type="molecule type" value="Genomic_DNA"/>
</dbReference>
<dbReference type="Proteomes" id="UP000322876">
    <property type="component" value="Unassembled WGS sequence"/>
</dbReference>
<dbReference type="InterPro" id="IPR035901">
    <property type="entry name" value="GIY-YIG_endonuc_sf"/>
</dbReference>
<dbReference type="OrthoDB" id="9807770at2"/>
<dbReference type="CDD" id="cd10448">
    <property type="entry name" value="GIY-YIG_unchar_3"/>
    <property type="match status" value="1"/>
</dbReference>
<keyword evidence="2" id="KW-0812">Transmembrane</keyword>
<evidence type="ECO:0000256" key="2">
    <source>
        <dbReference type="SAM" id="Phobius"/>
    </source>
</evidence>
<feature type="domain" description="GIY-YIG" evidence="3">
    <location>
        <begin position="15"/>
        <end position="109"/>
    </location>
</feature>
<accession>A0A5A8F6A7</accession>
<feature type="transmembrane region" description="Helical" evidence="2">
    <location>
        <begin position="35"/>
        <end position="57"/>
    </location>
</feature>
<evidence type="ECO:0000259" key="3">
    <source>
        <dbReference type="PROSITE" id="PS50164"/>
    </source>
</evidence>
<dbReference type="SUPFAM" id="SSF82771">
    <property type="entry name" value="GIY-YIG endonuclease"/>
    <property type="match status" value="1"/>
</dbReference>
<evidence type="ECO:0000313" key="5">
    <source>
        <dbReference type="Proteomes" id="UP000322876"/>
    </source>
</evidence>
<dbReference type="Pfam" id="PF01541">
    <property type="entry name" value="GIY-YIG"/>
    <property type="match status" value="1"/>
</dbReference>
<reference evidence="4 5" key="1">
    <citation type="submission" date="2019-06" db="EMBL/GenBank/DDBJ databases">
        <title>Genomic insights into carbon and energy metabolism of Deferribacter autotrophicus revealed new metabolic traits in the phylum Deferribacteres.</title>
        <authorList>
            <person name="Slobodkin A.I."/>
            <person name="Slobodkina G.B."/>
            <person name="Allioux M."/>
            <person name="Alain K."/>
            <person name="Jebbar M."/>
            <person name="Shadrin V."/>
            <person name="Kublanov I.V."/>
            <person name="Toshchakov S.V."/>
            <person name="Bonch-Osmolovskaya E.A."/>
        </authorList>
    </citation>
    <scope>NUCLEOTIDE SEQUENCE [LARGE SCALE GENOMIC DNA]</scope>
    <source>
        <strain evidence="4 5">SL50</strain>
    </source>
</reference>
<gene>
    <name evidence="4" type="ORF">FHQ18_03995</name>
</gene>
<name>A0A5A8F6A7_9BACT</name>
<protein>
    <submittedName>
        <fullName evidence="4">GIY-YIG nuclease family protein</fullName>
    </submittedName>
</protein>
<comment type="caution">
    <text evidence="4">The sequence shown here is derived from an EMBL/GenBank/DDBJ whole genome shotgun (WGS) entry which is preliminary data.</text>
</comment>
<dbReference type="PANTHER" id="PTHR34477">
    <property type="entry name" value="UPF0213 PROTEIN YHBQ"/>
    <property type="match status" value="1"/>
</dbReference>
<sequence length="126" mass="15045">MSLLCNTFLPPAFYFLQPVYLLEDVNIHRWGFLRAFYWGIIVPLTTVLYTCVTSNLLKRVYEHKHELVDGFTKRYKIKKLVYYEVFDSIEEAIKREKQIKGGSRKKKIALIESINPNWSDLYYQLD</sequence>
<dbReference type="Gene3D" id="3.40.1440.10">
    <property type="entry name" value="GIY-YIG endonuclease"/>
    <property type="match status" value="1"/>
</dbReference>
<comment type="similarity">
    <text evidence="1">Belongs to the UPF0213 family.</text>
</comment>
<dbReference type="InterPro" id="IPR000305">
    <property type="entry name" value="GIY-YIG_endonuc"/>
</dbReference>
<dbReference type="AlphaFoldDB" id="A0A5A8F6A7"/>
<dbReference type="InterPro" id="IPR050190">
    <property type="entry name" value="UPF0213_domain"/>
</dbReference>
<keyword evidence="2" id="KW-1133">Transmembrane helix</keyword>